<organism evidence="1 2">
    <name type="scientific">Ditylenchus dipsaci</name>
    <dbReference type="NCBI Taxonomy" id="166011"/>
    <lineage>
        <taxon>Eukaryota</taxon>
        <taxon>Metazoa</taxon>
        <taxon>Ecdysozoa</taxon>
        <taxon>Nematoda</taxon>
        <taxon>Chromadorea</taxon>
        <taxon>Rhabditida</taxon>
        <taxon>Tylenchina</taxon>
        <taxon>Tylenchomorpha</taxon>
        <taxon>Sphaerularioidea</taxon>
        <taxon>Anguinidae</taxon>
        <taxon>Anguininae</taxon>
        <taxon>Ditylenchus</taxon>
    </lineage>
</organism>
<reference evidence="2" key="1">
    <citation type="submission" date="2022-11" db="UniProtKB">
        <authorList>
            <consortium name="WormBaseParasite"/>
        </authorList>
    </citation>
    <scope>IDENTIFICATION</scope>
</reference>
<dbReference type="AlphaFoldDB" id="A0A915ERC0"/>
<evidence type="ECO:0000313" key="2">
    <source>
        <dbReference type="WBParaSite" id="jg9614"/>
    </source>
</evidence>
<sequence length="151" mass="16482">MDFELKQSTSQFNTKKEAKAAKEAAETAVDKINAAAEAEVKQAGLDAKVKDDEVKAEADEIQIVSKRMLTVAEAMKAEAARIKAVLQGTKVAEYLELVLKAANIARLSTPEGRQLVRNYANQYVQSEITRMQAEADAKSFAEAAVNPQYFG</sequence>
<dbReference type="WBParaSite" id="jg9614">
    <property type="protein sequence ID" value="jg9614"/>
    <property type="gene ID" value="jg9614"/>
</dbReference>
<evidence type="ECO:0000313" key="1">
    <source>
        <dbReference type="Proteomes" id="UP000887574"/>
    </source>
</evidence>
<proteinExistence type="predicted"/>
<protein>
    <submittedName>
        <fullName evidence="2">Uncharacterized protein</fullName>
    </submittedName>
</protein>
<accession>A0A915ERC0</accession>
<name>A0A915ERC0_9BILA</name>
<dbReference type="Proteomes" id="UP000887574">
    <property type="component" value="Unplaced"/>
</dbReference>
<keyword evidence="1" id="KW-1185">Reference proteome</keyword>